<accession>A0ACC0P3J3</accession>
<protein>
    <submittedName>
        <fullName evidence="1">Uncharacterized protein</fullName>
    </submittedName>
</protein>
<proteinExistence type="predicted"/>
<evidence type="ECO:0000313" key="1">
    <source>
        <dbReference type="EMBL" id="KAI8560227.1"/>
    </source>
</evidence>
<dbReference type="EMBL" id="CM046391">
    <property type="protein sequence ID" value="KAI8560227.1"/>
    <property type="molecule type" value="Genomic_DNA"/>
</dbReference>
<organism evidence="1 2">
    <name type="scientific">Rhododendron molle</name>
    <name type="common">Chinese azalea</name>
    <name type="synonym">Azalea mollis</name>
    <dbReference type="NCBI Taxonomy" id="49168"/>
    <lineage>
        <taxon>Eukaryota</taxon>
        <taxon>Viridiplantae</taxon>
        <taxon>Streptophyta</taxon>
        <taxon>Embryophyta</taxon>
        <taxon>Tracheophyta</taxon>
        <taxon>Spermatophyta</taxon>
        <taxon>Magnoliopsida</taxon>
        <taxon>eudicotyledons</taxon>
        <taxon>Gunneridae</taxon>
        <taxon>Pentapetalae</taxon>
        <taxon>asterids</taxon>
        <taxon>Ericales</taxon>
        <taxon>Ericaceae</taxon>
        <taxon>Ericoideae</taxon>
        <taxon>Rhodoreae</taxon>
        <taxon>Rhododendron</taxon>
    </lineage>
</organism>
<evidence type="ECO:0000313" key="2">
    <source>
        <dbReference type="Proteomes" id="UP001062846"/>
    </source>
</evidence>
<gene>
    <name evidence="1" type="ORF">RHMOL_Rhmol04G0239500</name>
</gene>
<sequence>MSRRLNLAAMVNRAGSRTPSDSPGSTPPSQALAASFPAQLVLEQAHQNKRPRREAFSQDNEKDQLSVRQLQERNRAPSMILPPPPVTTTPSSSELLPVWAPSFQRGDHPINVGDSVGSLETALAQALQLPVDMAKEKESTLEHLERTSTIQKILEVIDRAQPSEAEVLRLTTWEARVCQKPCRTGSDLTEKKKKKKKRRRREIPTLMQQLVFNLDSCNKRKKKRKKQTCRV</sequence>
<reference evidence="1" key="1">
    <citation type="submission" date="2022-02" db="EMBL/GenBank/DDBJ databases">
        <title>Plant Genome Project.</title>
        <authorList>
            <person name="Zhang R.-G."/>
        </authorList>
    </citation>
    <scope>NUCLEOTIDE SEQUENCE</scope>
    <source>
        <strain evidence="1">AT1</strain>
    </source>
</reference>
<keyword evidence="2" id="KW-1185">Reference proteome</keyword>
<dbReference type="Proteomes" id="UP001062846">
    <property type="component" value="Chromosome 4"/>
</dbReference>
<comment type="caution">
    <text evidence="1">The sequence shown here is derived from an EMBL/GenBank/DDBJ whole genome shotgun (WGS) entry which is preliminary data.</text>
</comment>
<name>A0ACC0P3J3_RHOML</name>